<feature type="domain" description="PA" evidence="11">
    <location>
        <begin position="110"/>
        <end position="178"/>
    </location>
</feature>
<dbReference type="GO" id="GO:0042500">
    <property type="term" value="F:aspartic endopeptidase activity, intramembrane cleaving"/>
    <property type="evidence" value="ECO:0007669"/>
    <property type="project" value="InterPro"/>
</dbReference>
<dbReference type="InterPro" id="IPR046450">
    <property type="entry name" value="PA_dom_sf"/>
</dbReference>
<gene>
    <name evidence="12" type="ORF">Vretimale_7698</name>
</gene>
<feature type="transmembrane region" description="Helical" evidence="10">
    <location>
        <begin position="208"/>
        <end position="227"/>
    </location>
</feature>
<evidence type="ECO:0000256" key="2">
    <source>
        <dbReference type="ARBA" id="ARBA00004337"/>
    </source>
</evidence>
<dbReference type="InterPro" id="IPR006639">
    <property type="entry name" value="Preselin/SPP"/>
</dbReference>
<feature type="transmembrane region" description="Helical" evidence="10">
    <location>
        <begin position="330"/>
        <end position="354"/>
    </location>
</feature>
<reference evidence="12" key="1">
    <citation type="journal article" date="2021" name="Proc. Natl. Acad. Sci. U.S.A.">
        <title>Three genomes in the algal genus Volvox reveal the fate of a haploid sex-determining region after a transition to homothallism.</title>
        <authorList>
            <person name="Yamamoto K."/>
            <person name="Hamaji T."/>
            <person name="Kawai-Toyooka H."/>
            <person name="Matsuzaki R."/>
            <person name="Takahashi F."/>
            <person name="Nishimura Y."/>
            <person name="Kawachi M."/>
            <person name="Noguchi H."/>
            <person name="Minakuchi Y."/>
            <person name="Umen J.G."/>
            <person name="Toyoda A."/>
            <person name="Nozaki H."/>
        </authorList>
    </citation>
    <scope>NUCLEOTIDE SEQUENCE</scope>
    <source>
        <strain evidence="12">NIES-3785</strain>
    </source>
</reference>
<feature type="transmembrane region" description="Helical" evidence="10">
    <location>
        <begin position="495"/>
        <end position="515"/>
    </location>
</feature>
<organism evidence="12 13">
    <name type="scientific">Volvox reticuliferus</name>
    <dbReference type="NCBI Taxonomy" id="1737510"/>
    <lineage>
        <taxon>Eukaryota</taxon>
        <taxon>Viridiplantae</taxon>
        <taxon>Chlorophyta</taxon>
        <taxon>core chlorophytes</taxon>
        <taxon>Chlorophyceae</taxon>
        <taxon>CS clade</taxon>
        <taxon>Chlamydomonadales</taxon>
        <taxon>Volvocaceae</taxon>
        <taxon>Volvox</taxon>
    </lineage>
</organism>
<dbReference type="InterPro" id="IPR003137">
    <property type="entry name" value="PA_domain"/>
</dbReference>
<comment type="subcellular location">
    <subcellularLocation>
        <location evidence="2">Endosome membrane</location>
        <topology evidence="2">Multi-pass membrane protein</topology>
    </subcellularLocation>
</comment>
<evidence type="ECO:0000256" key="5">
    <source>
        <dbReference type="ARBA" id="ARBA00022753"/>
    </source>
</evidence>
<keyword evidence="7 10" id="KW-1133">Transmembrane helix</keyword>
<evidence type="ECO:0000313" key="13">
    <source>
        <dbReference type="Proteomes" id="UP000722791"/>
    </source>
</evidence>
<comment type="function">
    <text evidence="1">Intramembrane-cleaving aspartic protease (I-CLiP) that cleaves type II membrane signal peptides in the hydrophobic plane of the membrane.</text>
</comment>
<comment type="caution">
    <text evidence="12">The sequence shown here is derived from an EMBL/GenBank/DDBJ whole genome shotgun (WGS) entry which is preliminary data.</text>
</comment>
<evidence type="ECO:0000256" key="4">
    <source>
        <dbReference type="ARBA" id="ARBA00022692"/>
    </source>
</evidence>
<evidence type="ECO:0000256" key="7">
    <source>
        <dbReference type="ARBA" id="ARBA00022989"/>
    </source>
</evidence>
<dbReference type="GO" id="GO:0098554">
    <property type="term" value="C:cytoplasmic side of endoplasmic reticulum membrane"/>
    <property type="evidence" value="ECO:0007669"/>
    <property type="project" value="TreeGrafter"/>
</dbReference>
<dbReference type="Pfam" id="PF04258">
    <property type="entry name" value="Peptidase_A22B"/>
    <property type="match status" value="1"/>
</dbReference>
<name>A0A8J4GA34_9CHLO</name>
<dbReference type="InterPro" id="IPR007369">
    <property type="entry name" value="Peptidase_A22B_SPP"/>
</dbReference>
<keyword evidence="4 10" id="KW-0812">Transmembrane</keyword>
<evidence type="ECO:0000256" key="6">
    <source>
        <dbReference type="ARBA" id="ARBA00022801"/>
    </source>
</evidence>
<keyword evidence="8 10" id="KW-0472">Membrane</keyword>
<keyword evidence="6" id="KW-0378">Hydrolase</keyword>
<feature type="region of interest" description="Disordered" evidence="9">
    <location>
        <begin position="637"/>
        <end position="687"/>
    </location>
</feature>
<evidence type="ECO:0000256" key="3">
    <source>
        <dbReference type="ARBA" id="ARBA00006859"/>
    </source>
</evidence>
<feature type="transmembrane region" description="Helical" evidence="10">
    <location>
        <begin position="384"/>
        <end position="405"/>
    </location>
</feature>
<evidence type="ECO:0000256" key="9">
    <source>
        <dbReference type="SAM" id="MobiDB-lite"/>
    </source>
</evidence>
<dbReference type="Pfam" id="PF02225">
    <property type="entry name" value="PA"/>
    <property type="match status" value="1"/>
</dbReference>
<dbReference type="GO" id="GO:0010008">
    <property type="term" value="C:endosome membrane"/>
    <property type="evidence" value="ECO:0007669"/>
    <property type="project" value="UniProtKB-SubCell"/>
</dbReference>
<feature type="region of interest" description="Disordered" evidence="9">
    <location>
        <begin position="557"/>
        <end position="595"/>
    </location>
</feature>
<dbReference type="AlphaFoldDB" id="A0A8J4GA34"/>
<dbReference type="SUPFAM" id="SSF52025">
    <property type="entry name" value="PA domain"/>
    <property type="match status" value="1"/>
</dbReference>
<feature type="transmembrane region" description="Helical" evidence="10">
    <location>
        <begin position="439"/>
        <end position="464"/>
    </location>
</feature>
<dbReference type="GO" id="GO:0033619">
    <property type="term" value="P:membrane protein proteolysis"/>
    <property type="evidence" value="ECO:0007669"/>
    <property type="project" value="TreeGrafter"/>
</dbReference>
<feature type="transmembrane region" description="Helical" evidence="10">
    <location>
        <begin position="262"/>
        <end position="283"/>
    </location>
</feature>
<dbReference type="GO" id="GO:0098553">
    <property type="term" value="C:lumenal side of endoplasmic reticulum membrane"/>
    <property type="evidence" value="ECO:0007669"/>
    <property type="project" value="TreeGrafter"/>
</dbReference>
<feature type="compositionally biased region" description="Low complexity" evidence="9">
    <location>
        <begin position="653"/>
        <end position="662"/>
    </location>
</feature>
<dbReference type="PANTHER" id="PTHR12174:SF75">
    <property type="entry name" value="SIGNAL PEPTIDE PEPTIDASE-LIKE 2"/>
    <property type="match status" value="1"/>
</dbReference>
<sequence>YASYTSFVSLFYNFWIILHEGSHNGMATLVYVLLSLLTASYVQLTLARDECYGPIVELTLLSAATARTQPRVLVKHGVLAGIGSNLSQPIRDLHITAAEPLTACGAVAPVAAGTALLVIRGNCTFTEKALAVQAAGAAAMLLYDNEPGCITMAFEPNITNSTSPSLAVISVPHDTGLELMGLLAAADAASMTLSFRLLDVSLVDSSAVILWLLAVGTVAAGAIWSGVDHLAAHRAAMEEQDPLLRGGTSKPKGSGIAETMDLTPYAALGFVVVASGMLLLLYFFLNRVFFFVLLGLFCVASVQSQTVLYSAGLQAMLPRPHRHATIAVPLVGLCPLTVVLALPVAVAVAVVWAIQRNASWAWVLQDAQGVALMVLVLRSLRIPCLKVAAVLLPACLAYDVFWVFLQPLLFGGGESVMVEVAQGGSSGEYVPMLLRVPHFGLGGLGGFSLLGFGDVILPGMLVAYTRRLDLDLGASFSQLSGPVSYLSRAYFPYTLLSYGAGLCLTYAALAFSWFGDQGQPALLYLVPCTLLTVVGLAAARRQMAVLWKGETHGSMCRAATDHESDPGDAGGPPSPPASMAGLPSRQAGAGTGTGVSPVVHCGDDVEVGCISGGGAPRQAHGGVAGFGLRLVEKESSSSGMAVHGHAAGGGGSSSNTSSSIHNGSGGGRVGGAARRVEAAERARLLQQ</sequence>
<evidence type="ECO:0000259" key="11">
    <source>
        <dbReference type="Pfam" id="PF02225"/>
    </source>
</evidence>
<evidence type="ECO:0000313" key="12">
    <source>
        <dbReference type="EMBL" id="GIM02873.1"/>
    </source>
</evidence>
<evidence type="ECO:0000256" key="1">
    <source>
        <dbReference type="ARBA" id="ARBA00003012"/>
    </source>
</evidence>
<dbReference type="GO" id="GO:0005765">
    <property type="term" value="C:lysosomal membrane"/>
    <property type="evidence" value="ECO:0007669"/>
    <property type="project" value="TreeGrafter"/>
</dbReference>
<feature type="transmembrane region" description="Helical" evidence="10">
    <location>
        <begin position="289"/>
        <end position="309"/>
    </location>
</feature>
<feature type="compositionally biased region" description="Basic and acidic residues" evidence="9">
    <location>
        <begin position="674"/>
        <end position="687"/>
    </location>
</feature>
<comment type="similarity">
    <text evidence="3">Belongs to the peptidase A22B family.</text>
</comment>
<keyword evidence="5" id="KW-0967">Endosome</keyword>
<dbReference type="PANTHER" id="PTHR12174">
    <property type="entry name" value="SIGNAL PEPTIDE PEPTIDASE"/>
    <property type="match status" value="1"/>
</dbReference>
<dbReference type="Gene3D" id="3.50.30.30">
    <property type="match status" value="1"/>
</dbReference>
<protein>
    <recommendedName>
        <fullName evidence="11">PA domain-containing protein</fullName>
    </recommendedName>
</protein>
<dbReference type="GO" id="GO:0030660">
    <property type="term" value="C:Golgi-associated vesicle membrane"/>
    <property type="evidence" value="ECO:0007669"/>
    <property type="project" value="TreeGrafter"/>
</dbReference>
<feature type="non-terminal residue" evidence="12">
    <location>
        <position position="687"/>
    </location>
</feature>
<accession>A0A8J4GA34</accession>
<dbReference type="Proteomes" id="UP000722791">
    <property type="component" value="Unassembled WGS sequence"/>
</dbReference>
<evidence type="ECO:0000256" key="8">
    <source>
        <dbReference type="ARBA" id="ARBA00023136"/>
    </source>
</evidence>
<dbReference type="EMBL" id="BNCQ01000012">
    <property type="protein sequence ID" value="GIM02873.1"/>
    <property type="molecule type" value="Genomic_DNA"/>
</dbReference>
<dbReference type="SMART" id="SM00730">
    <property type="entry name" value="PSN"/>
    <property type="match status" value="1"/>
</dbReference>
<evidence type="ECO:0000256" key="10">
    <source>
        <dbReference type="SAM" id="Phobius"/>
    </source>
</evidence>
<feature type="transmembrane region" description="Helical" evidence="10">
    <location>
        <begin position="521"/>
        <end position="539"/>
    </location>
</feature>
<proteinExistence type="inferred from homology"/>